<feature type="binding site" evidence="1">
    <location>
        <position position="348"/>
    </location>
    <ligand>
        <name>Mn(2+)</name>
        <dbReference type="ChEBI" id="CHEBI:29035"/>
        <label>2</label>
    </ligand>
</feature>
<evidence type="ECO:0000256" key="1">
    <source>
        <dbReference type="PIRSR" id="PIRSR005962-1"/>
    </source>
</evidence>
<dbReference type="InterPro" id="IPR002933">
    <property type="entry name" value="Peptidase_M20"/>
</dbReference>
<feature type="binding site" evidence="1">
    <location>
        <position position="98"/>
    </location>
    <ligand>
        <name>Mn(2+)</name>
        <dbReference type="ChEBI" id="CHEBI:29035"/>
        <label>2</label>
    </ligand>
</feature>
<dbReference type="PANTHER" id="PTHR11014">
    <property type="entry name" value="PEPTIDASE M20 FAMILY MEMBER"/>
    <property type="match status" value="1"/>
</dbReference>
<proteinExistence type="predicted"/>
<dbReference type="PANTHER" id="PTHR11014:SF169">
    <property type="entry name" value="CLAN MH, FAMILY M20, PEPTIDASE T-LIKE METALLOPEPTIDASE"/>
    <property type="match status" value="1"/>
</dbReference>
<dbReference type="Pfam" id="PF01546">
    <property type="entry name" value="Peptidase_M20"/>
    <property type="match status" value="1"/>
</dbReference>
<dbReference type="RefSeq" id="WP_132084262.1">
    <property type="nucleotide sequence ID" value="NZ_SLUK01000003.1"/>
</dbReference>
<dbReference type="SUPFAM" id="SSF55031">
    <property type="entry name" value="Bacterial exopeptidase dimerisation domain"/>
    <property type="match status" value="1"/>
</dbReference>
<dbReference type="GO" id="GO:0046872">
    <property type="term" value="F:metal ion binding"/>
    <property type="evidence" value="ECO:0007669"/>
    <property type="project" value="UniProtKB-KW"/>
</dbReference>
<feature type="binding site" evidence="1">
    <location>
        <position position="130"/>
    </location>
    <ligand>
        <name>Mn(2+)</name>
        <dbReference type="ChEBI" id="CHEBI:29035"/>
        <label>2</label>
    </ligand>
</feature>
<name>A0A9X8UK90_9FIRM</name>
<feature type="domain" description="Peptidase M20 dimerisation" evidence="2">
    <location>
        <begin position="175"/>
        <end position="273"/>
    </location>
</feature>
<keyword evidence="4" id="KW-1185">Reference proteome</keyword>
<sequence>MQREHLEEITALRHRLHERAELAMEERQTKETLIRFLKERTALEVEDRGRWFYAHYRSGNRAAPALAFRSDFDALAIDEGPGLPYRSRNAGISHRCGHDGHSAALAGLALEADKLGAGRDLYFIFQHAEEIGGGGEECAGLITEKGIAQVYAFHNMSGYPLGSVMVRDGVTQCASKGLTVRFLGTPAHASQPEDGRNPAGAAARLVLKSQEAAAADGFSGMVMATVVQVAVGNKNFGIAAHRGEVSMTLRADYERDLERLEETIRRYAGHLAENEGLSVSFGESDVFPETVNDPACARLVREAAQACGYPVVAMKKPFRASEDFGHYLKRCPGAMFYLGNGESYAQLHTSGYDFNDRILERAVELFKKIIELA</sequence>
<dbReference type="Gene3D" id="3.40.630.10">
    <property type="entry name" value="Zn peptidases"/>
    <property type="match status" value="1"/>
</dbReference>
<dbReference type="NCBIfam" id="TIGR01891">
    <property type="entry name" value="amidohydrolases"/>
    <property type="match status" value="1"/>
</dbReference>
<organism evidence="3 4">
    <name type="scientific">Harryflintia acetispora</name>
    <dbReference type="NCBI Taxonomy" id="1849041"/>
    <lineage>
        <taxon>Bacteria</taxon>
        <taxon>Bacillati</taxon>
        <taxon>Bacillota</taxon>
        <taxon>Clostridia</taxon>
        <taxon>Eubacteriales</taxon>
        <taxon>Oscillospiraceae</taxon>
        <taxon>Harryflintia</taxon>
    </lineage>
</organism>
<dbReference type="AlphaFoldDB" id="A0A9X8UK90"/>
<comment type="cofactor">
    <cofactor evidence="1">
        <name>Mn(2+)</name>
        <dbReference type="ChEBI" id="CHEBI:29035"/>
    </cofactor>
    <text evidence="1">The Mn(2+) ion enhances activity.</text>
</comment>
<protein>
    <submittedName>
        <fullName evidence="3">Amidohydrolase</fullName>
    </submittedName>
</protein>
<evidence type="ECO:0000259" key="2">
    <source>
        <dbReference type="Pfam" id="PF07687"/>
    </source>
</evidence>
<evidence type="ECO:0000313" key="4">
    <source>
        <dbReference type="Proteomes" id="UP000294682"/>
    </source>
</evidence>
<dbReference type="Proteomes" id="UP000294682">
    <property type="component" value="Unassembled WGS sequence"/>
</dbReference>
<dbReference type="InterPro" id="IPR011650">
    <property type="entry name" value="Peptidase_M20_dimer"/>
</dbReference>
<keyword evidence="1" id="KW-0464">Manganese</keyword>
<dbReference type="EMBL" id="SLUK01000003">
    <property type="protein sequence ID" value="TCL44176.1"/>
    <property type="molecule type" value="Genomic_DNA"/>
</dbReference>
<keyword evidence="1" id="KW-0479">Metal-binding</keyword>
<dbReference type="InterPro" id="IPR017439">
    <property type="entry name" value="Amidohydrolase"/>
</dbReference>
<accession>A0A9X8UK90</accession>
<feature type="binding site" evidence="1">
    <location>
        <position position="154"/>
    </location>
    <ligand>
        <name>Mn(2+)</name>
        <dbReference type="ChEBI" id="CHEBI:29035"/>
        <label>2</label>
    </ligand>
</feature>
<evidence type="ECO:0000313" key="3">
    <source>
        <dbReference type="EMBL" id="TCL44176.1"/>
    </source>
</evidence>
<dbReference type="InterPro" id="IPR036264">
    <property type="entry name" value="Bact_exopeptidase_dim_dom"/>
</dbReference>
<dbReference type="PIRSF" id="PIRSF005962">
    <property type="entry name" value="Pept_M20D_amidohydro"/>
    <property type="match status" value="1"/>
</dbReference>
<feature type="binding site" evidence="1">
    <location>
        <position position="96"/>
    </location>
    <ligand>
        <name>Mn(2+)</name>
        <dbReference type="ChEBI" id="CHEBI:29035"/>
        <label>2</label>
    </ligand>
</feature>
<dbReference type="SUPFAM" id="SSF53187">
    <property type="entry name" value="Zn-dependent exopeptidases"/>
    <property type="match status" value="1"/>
</dbReference>
<dbReference type="GO" id="GO:0016787">
    <property type="term" value="F:hydrolase activity"/>
    <property type="evidence" value="ECO:0007669"/>
    <property type="project" value="InterPro"/>
</dbReference>
<dbReference type="Pfam" id="PF07687">
    <property type="entry name" value="M20_dimer"/>
    <property type="match status" value="1"/>
</dbReference>
<comment type="caution">
    <text evidence="3">The sequence shown here is derived from an EMBL/GenBank/DDBJ whole genome shotgun (WGS) entry which is preliminary data.</text>
</comment>
<gene>
    <name evidence="3" type="ORF">EDD78_103214</name>
</gene>
<dbReference type="Gene3D" id="3.30.70.360">
    <property type="match status" value="1"/>
</dbReference>
<reference evidence="3 4" key="1">
    <citation type="submission" date="2019-03" db="EMBL/GenBank/DDBJ databases">
        <title>Genomic Encyclopedia of Type Strains, Phase IV (KMG-IV): sequencing the most valuable type-strain genomes for metagenomic binning, comparative biology and taxonomic classification.</title>
        <authorList>
            <person name="Goeker M."/>
        </authorList>
    </citation>
    <scope>NUCLEOTIDE SEQUENCE [LARGE SCALE GENOMIC DNA]</scope>
    <source>
        <strain evidence="3 4">DSM 100433</strain>
    </source>
</reference>